<gene>
    <name evidence="1" type="ORF">U9M48_042214</name>
</gene>
<dbReference type="EMBL" id="CP144754">
    <property type="protein sequence ID" value="WVZ96598.1"/>
    <property type="molecule type" value="Genomic_DNA"/>
</dbReference>
<proteinExistence type="predicted"/>
<organism evidence="1 2">
    <name type="scientific">Paspalum notatum var. saurae</name>
    <dbReference type="NCBI Taxonomy" id="547442"/>
    <lineage>
        <taxon>Eukaryota</taxon>
        <taxon>Viridiplantae</taxon>
        <taxon>Streptophyta</taxon>
        <taxon>Embryophyta</taxon>
        <taxon>Tracheophyta</taxon>
        <taxon>Spermatophyta</taxon>
        <taxon>Magnoliopsida</taxon>
        <taxon>Liliopsida</taxon>
        <taxon>Poales</taxon>
        <taxon>Poaceae</taxon>
        <taxon>PACMAD clade</taxon>
        <taxon>Panicoideae</taxon>
        <taxon>Andropogonodae</taxon>
        <taxon>Paspaleae</taxon>
        <taxon>Paspalinae</taxon>
        <taxon>Paspalum</taxon>
    </lineage>
</organism>
<protein>
    <submittedName>
        <fullName evidence="1">Uncharacterized protein</fullName>
    </submittedName>
</protein>
<sequence length="191" mass="20532">MPNPQAGAQATGIGAQAFYGVQNPLVGAPVPRCGVALAREPLELDFGAGCQALAPHVRRVPWPTKFRPHLPEKFDGTVDPQEFLQIYSTAIIAAGGTNDVMANYFHVALTEADRTWLLNLLEGSVASWEALCRLFIANFAGSTPRAGSEVDLHAGVRDEKMLEKLATHEIYDVGDLLALAHKCARATEGRA</sequence>
<dbReference type="AlphaFoldDB" id="A0AAQ3XF01"/>
<dbReference type="Proteomes" id="UP001341281">
    <property type="component" value="Chromosome 10"/>
</dbReference>
<reference evidence="1 2" key="1">
    <citation type="submission" date="2024-02" db="EMBL/GenBank/DDBJ databases">
        <title>High-quality chromosome-scale genome assembly of Pensacola bahiagrass (Paspalum notatum Flugge var. saurae).</title>
        <authorList>
            <person name="Vega J.M."/>
            <person name="Podio M."/>
            <person name="Orjuela J."/>
            <person name="Siena L.A."/>
            <person name="Pessino S.C."/>
            <person name="Combes M.C."/>
            <person name="Mariac C."/>
            <person name="Albertini E."/>
            <person name="Pupilli F."/>
            <person name="Ortiz J.P.A."/>
            <person name="Leblanc O."/>
        </authorList>
    </citation>
    <scope>NUCLEOTIDE SEQUENCE [LARGE SCALE GENOMIC DNA]</scope>
    <source>
        <strain evidence="1">R1</strain>
        <tissue evidence="1">Leaf</tissue>
    </source>
</reference>
<name>A0AAQ3XF01_PASNO</name>
<keyword evidence="2" id="KW-1185">Reference proteome</keyword>
<accession>A0AAQ3XF01</accession>
<evidence type="ECO:0000313" key="1">
    <source>
        <dbReference type="EMBL" id="WVZ96598.1"/>
    </source>
</evidence>
<evidence type="ECO:0000313" key="2">
    <source>
        <dbReference type="Proteomes" id="UP001341281"/>
    </source>
</evidence>